<keyword evidence="2" id="KW-1185">Reference proteome</keyword>
<evidence type="ECO:0000313" key="1">
    <source>
        <dbReference type="EMBL" id="KAH7387784.1"/>
    </source>
</evidence>
<dbReference type="EMBL" id="CM035421">
    <property type="protein sequence ID" value="KAH7387783.1"/>
    <property type="molecule type" value="Genomic_DNA"/>
</dbReference>
<dbReference type="EMBL" id="CM035421">
    <property type="protein sequence ID" value="KAH7387784.1"/>
    <property type="molecule type" value="Genomic_DNA"/>
</dbReference>
<evidence type="ECO:0000313" key="2">
    <source>
        <dbReference type="Proteomes" id="UP000825935"/>
    </source>
</evidence>
<dbReference type="AlphaFoldDB" id="A0A8T2T2P4"/>
<organism evidence="1 2">
    <name type="scientific">Ceratopteris richardii</name>
    <name type="common">Triangle waterfern</name>
    <dbReference type="NCBI Taxonomy" id="49495"/>
    <lineage>
        <taxon>Eukaryota</taxon>
        <taxon>Viridiplantae</taxon>
        <taxon>Streptophyta</taxon>
        <taxon>Embryophyta</taxon>
        <taxon>Tracheophyta</taxon>
        <taxon>Polypodiopsida</taxon>
        <taxon>Polypodiidae</taxon>
        <taxon>Polypodiales</taxon>
        <taxon>Pteridineae</taxon>
        <taxon>Pteridaceae</taxon>
        <taxon>Parkerioideae</taxon>
        <taxon>Ceratopteris</taxon>
    </lineage>
</organism>
<name>A0A8T2T2P4_CERRI</name>
<comment type="caution">
    <text evidence="1">The sequence shown here is derived from an EMBL/GenBank/DDBJ whole genome shotgun (WGS) entry which is preliminary data.</text>
</comment>
<dbReference type="OrthoDB" id="541118at2759"/>
<sequence>MAGAVCAHSVVPSSSTSLYNGSLFATRSPVGFIFPSSIENQLLLRQSSVHPVVASSWSKLDGSFKSILKRLPLAAVFAAADSESTYNESDKSIACGGREQALPKQPSPQIEPSDIIQIQLRALRERDFATLFEFSSPSRRNYVGSLSKFTEMIQGRAYNMMLGHTSAEVLSTLTSSPKAFQQRVCIKDASGKQVVFLWSLSKQETGPLQDCWMTDSVHRDD</sequence>
<dbReference type="PANTHER" id="PTHR35716">
    <property type="entry name" value="OS05G0574700 PROTEIN-RELATED"/>
    <property type="match status" value="1"/>
</dbReference>
<dbReference type="Proteomes" id="UP000825935">
    <property type="component" value="Chromosome 16"/>
</dbReference>
<reference evidence="1" key="1">
    <citation type="submission" date="2021-08" db="EMBL/GenBank/DDBJ databases">
        <title>WGS assembly of Ceratopteris richardii.</title>
        <authorList>
            <person name="Marchant D.B."/>
            <person name="Chen G."/>
            <person name="Jenkins J."/>
            <person name="Shu S."/>
            <person name="Leebens-Mack J."/>
            <person name="Grimwood J."/>
            <person name="Schmutz J."/>
            <person name="Soltis P."/>
            <person name="Soltis D."/>
            <person name="Chen Z.-H."/>
        </authorList>
    </citation>
    <scope>NUCLEOTIDE SEQUENCE</scope>
    <source>
        <strain evidence="1">Whitten #5841</strain>
        <tissue evidence="1">Leaf</tissue>
    </source>
</reference>
<dbReference type="InterPro" id="IPR032347">
    <property type="entry name" value="DUF4864"/>
</dbReference>
<dbReference type="PANTHER" id="PTHR35716:SF6">
    <property type="entry name" value="DUF4864 DOMAIN-CONTAINING PROTEIN"/>
    <property type="match status" value="1"/>
</dbReference>
<gene>
    <name evidence="1" type="ORF">KP509_16G040900</name>
</gene>
<accession>A0A8T2T2P4</accession>
<proteinExistence type="predicted"/>
<dbReference type="Pfam" id="PF16156">
    <property type="entry name" value="DUF4864"/>
    <property type="match status" value="1"/>
</dbReference>
<protein>
    <submittedName>
        <fullName evidence="1">Uncharacterized protein</fullName>
    </submittedName>
</protein>